<dbReference type="InterPro" id="IPR017853">
    <property type="entry name" value="GH"/>
</dbReference>
<dbReference type="Gene3D" id="3.20.20.80">
    <property type="entry name" value="Glycosidases"/>
    <property type="match status" value="2"/>
</dbReference>
<keyword evidence="3" id="KW-0326">Glycosidase</keyword>
<evidence type="ECO:0000256" key="3">
    <source>
        <dbReference type="ARBA" id="ARBA00023295"/>
    </source>
</evidence>
<gene>
    <name evidence="5" type="ORF">LNINA_LOCUS3472</name>
</gene>
<name>A0AAV1J6T6_9NEOP</name>
<dbReference type="Pfam" id="PF00232">
    <property type="entry name" value="Glyco_hydro_1"/>
    <property type="match status" value="2"/>
</dbReference>
<evidence type="ECO:0000256" key="4">
    <source>
        <dbReference type="RuleBase" id="RU003690"/>
    </source>
</evidence>
<comment type="similarity">
    <text evidence="1 4">Belongs to the glycosyl hydrolase 1 family.</text>
</comment>
<dbReference type="PANTHER" id="PTHR10353:SF36">
    <property type="entry name" value="LP05116P"/>
    <property type="match status" value="1"/>
</dbReference>
<dbReference type="EMBL" id="CAVLEF010000004">
    <property type="protein sequence ID" value="CAK1543670.1"/>
    <property type="molecule type" value="Genomic_DNA"/>
</dbReference>
<evidence type="ECO:0000256" key="1">
    <source>
        <dbReference type="ARBA" id="ARBA00010838"/>
    </source>
</evidence>
<comment type="caution">
    <text evidence="5">The sequence shown here is derived from an EMBL/GenBank/DDBJ whole genome shotgun (WGS) entry which is preliminary data.</text>
</comment>
<evidence type="ECO:0000313" key="5">
    <source>
        <dbReference type="EMBL" id="CAK1543670.1"/>
    </source>
</evidence>
<evidence type="ECO:0000313" key="6">
    <source>
        <dbReference type="Proteomes" id="UP001497472"/>
    </source>
</evidence>
<dbReference type="SUPFAM" id="SSF51445">
    <property type="entry name" value="(Trans)glycosidases"/>
    <property type="match status" value="1"/>
</dbReference>
<dbReference type="AlphaFoldDB" id="A0AAV1J6T6"/>
<proteinExistence type="inferred from homology"/>
<dbReference type="InterPro" id="IPR001360">
    <property type="entry name" value="Glyco_hydro_1"/>
</dbReference>
<protein>
    <submittedName>
        <fullName evidence="5">Uncharacterized protein</fullName>
    </submittedName>
</protein>
<dbReference type="Proteomes" id="UP001497472">
    <property type="component" value="Unassembled WGS sequence"/>
</dbReference>
<organism evidence="5 6">
    <name type="scientific">Leptosia nina</name>
    <dbReference type="NCBI Taxonomy" id="320188"/>
    <lineage>
        <taxon>Eukaryota</taxon>
        <taxon>Metazoa</taxon>
        <taxon>Ecdysozoa</taxon>
        <taxon>Arthropoda</taxon>
        <taxon>Hexapoda</taxon>
        <taxon>Insecta</taxon>
        <taxon>Pterygota</taxon>
        <taxon>Neoptera</taxon>
        <taxon>Endopterygota</taxon>
        <taxon>Lepidoptera</taxon>
        <taxon>Glossata</taxon>
        <taxon>Ditrysia</taxon>
        <taxon>Papilionoidea</taxon>
        <taxon>Pieridae</taxon>
        <taxon>Pierinae</taxon>
        <taxon>Leptosia</taxon>
    </lineage>
</organism>
<reference evidence="5 6" key="1">
    <citation type="submission" date="2023-11" db="EMBL/GenBank/DDBJ databases">
        <authorList>
            <person name="Okamura Y."/>
        </authorList>
    </citation>
    <scope>NUCLEOTIDE SEQUENCE [LARGE SCALE GENOMIC DNA]</scope>
</reference>
<dbReference type="PANTHER" id="PTHR10353">
    <property type="entry name" value="GLYCOSYL HYDROLASE"/>
    <property type="match status" value="1"/>
</dbReference>
<accession>A0AAV1J6T6</accession>
<keyword evidence="6" id="KW-1185">Reference proteome</keyword>
<dbReference type="PRINTS" id="PR00131">
    <property type="entry name" value="GLHYDRLASE1"/>
</dbReference>
<dbReference type="GO" id="GO:0005975">
    <property type="term" value="P:carbohydrate metabolic process"/>
    <property type="evidence" value="ECO:0007669"/>
    <property type="project" value="InterPro"/>
</dbReference>
<evidence type="ECO:0000256" key="2">
    <source>
        <dbReference type="ARBA" id="ARBA00022801"/>
    </source>
</evidence>
<keyword evidence="2" id="KW-0378">Hydrolase</keyword>
<dbReference type="GO" id="GO:0008422">
    <property type="term" value="F:beta-glucosidase activity"/>
    <property type="evidence" value="ECO:0007669"/>
    <property type="project" value="TreeGrafter"/>
</dbReference>
<sequence length="314" mass="36187">MIGPACVNNHNFLDKSLSIWDTFSHTRSEKILDRSNADVACDSYNLWETDVALAKALGIQFYRQSRSNKQPYLDPSSIFRRRGVRRTLEKHSIYAHPIFAKDGGWPPSIEQFVAKKSKKEGYKKSRLPAFTREEIEFIKGTYDFYGLNYYTARLASPIPPNMSVEMPGWLDGNLELGLVYKPDPKWKEGYAWLVSYPPGLRKQINWLVKQYGDMEIRIFENGYSTPDSVDVDSNRIDYLEDHLEQVLLSIHEDGHNVTAFTAWALMDNYEWSSGFKSRFGLAAVDFTDPKRKRTPRASFAFYAAVIASHSLDFY</sequence>